<gene>
    <name evidence="1" type="ORF">NPIL_390501</name>
</gene>
<protein>
    <submittedName>
        <fullName evidence="1">Uncharacterized protein</fullName>
    </submittedName>
</protein>
<evidence type="ECO:0000313" key="2">
    <source>
        <dbReference type="Proteomes" id="UP000887013"/>
    </source>
</evidence>
<reference evidence="1" key="1">
    <citation type="submission" date="2020-08" db="EMBL/GenBank/DDBJ databases">
        <title>Multicomponent nature underlies the extraordinary mechanical properties of spider dragline silk.</title>
        <authorList>
            <person name="Kono N."/>
            <person name="Nakamura H."/>
            <person name="Mori M."/>
            <person name="Yoshida Y."/>
            <person name="Ohtoshi R."/>
            <person name="Malay A.D."/>
            <person name="Moran D.A.P."/>
            <person name="Tomita M."/>
            <person name="Numata K."/>
            <person name="Arakawa K."/>
        </authorList>
    </citation>
    <scope>NUCLEOTIDE SEQUENCE</scope>
</reference>
<evidence type="ECO:0000313" key="1">
    <source>
        <dbReference type="EMBL" id="GFT14318.1"/>
    </source>
</evidence>
<keyword evidence="2" id="KW-1185">Reference proteome</keyword>
<dbReference type="AlphaFoldDB" id="A0A8X6NGQ5"/>
<proteinExistence type="predicted"/>
<dbReference type="Proteomes" id="UP000887013">
    <property type="component" value="Unassembled WGS sequence"/>
</dbReference>
<dbReference type="EMBL" id="BMAW01009525">
    <property type="protein sequence ID" value="GFT14318.1"/>
    <property type="molecule type" value="Genomic_DNA"/>
</dbReference>
<organism evidence="1 2">
    <name type="scientific">Nephila pilipes</name>
    <name type="common">Giant wood spider</name>
    <name type="synonym">Nephila maculata</name>
    <dbReference type="NCBI Taxonomy" id="299642"/>
    <lineage>
        <taxon>Eukaryota</taxon>
        <taxon>Metazoa</taxon>
        <taxon>Ecdysozoa</taxon>
        <taxon>Arthropoda</taxon>
        <taxon>Chelicerata</taxon>
        <taxon>Arachnida</taxon>
        <taxon>Araneae</taxon>
        <taxon>Araneomorphae</taxon>
        <taxon>Entelegynae</taxon>
        <taxon>Araneoidea</taxon>
        <taxon>Nephilidae</taxon>
        <taxon>Nephila</taxon>
    </lineage>
</organism>
<sequence>MIIHAAVGKTDMKSIIPWRCSRLTNLDPIKSPPRIVEIASLARSVIHQEMGVRHQFPIFYDVPKLHFLFCPQDPELTNWNVHIWRDIFEKEKEREKKRRVCVMENCDREPQTQNSIRLNPVGLSVK</sequence>
<accession>A0A8X6NGQ5</accession>
<comment type="caution">
    <text evidence="1">The sequence shown here is derived from an EMBL/GenBank/DDBJ whole genome shotgun (WGS) entry which is preliminary data.</text>
</comment>
<name>A0A8X6NGQ5_NEPPI</name>